<proteinExistence type="predicted"/>
<dbReference type="Proteomes" id="UP000031982">
    <property type="component" value="Unassembled WGS sequence"/>
</dbReference>
<reference evidence="1 2" key="1">
    <citation type="submission" date="2015-01" db="EMBL/GenBank/DDBJ databases">
        <title>Genome Assembly of Bacillus badius MTCC 1458.</title>
        <authorList>
            <person name="Verma A."/>
            <person name="Khatri I."/>
            <person name="Mual P."/>
            <person name="Subramanian S."/>
            <person name="Krishnamurthi S."/>
        </authorList>
    </citation>
    <scope>NUCLEOTIDE SEQUENCE [LARGE SCALE GENOMIC DNA]</scope>
    <source>
        <strain evidence="1 2">MTCC 1458</strain>
    </source>
</reference>
<organism evidence="1 2">
    <name type="scientific">Bacillus badius</name>
    <dbReference type="NCBI Taxonomy" id="1455"/>
    <lineage>
        <taxon>Bacteria</taxon>
        <taxon>Bacillati</taxon>
        <taxon>Bacillota</taxon>
        <taxon>Bacilli</taxon>
        <taxon>Bacillales</taxon>
        <taxon>Bacillaceae</taxon>
        <taxon>Pseudobacillus</taxon>
    </lineage>
</organism>
<dbReference type="EMBL" id="JXLP01000002">
    <property type="protein sequence ID" value="KIL79565.1"/>
    <property type="molecule type" value="Genomic_DNA"/>
</dbReference>
<evidence type="ECO:0000313" key="2">
    <source>
        <dbReference type="Proteomes" id="UP000031982"/>
    </source>
</evidence>
<evidence type="ECO:0000313" key="1">
    <source>
        <dbReference type="EMBL" id="KIL79565.1"/>
    </source>
</evidence>
<dbReference type="RefSeq" id="WP_156141415.1">
    <property type="nucleotide sequence ID" value="NZ_JARTHD010000016.1"/>
</dbReference>
<comment type="caution">
    <text evidence="1">The sequence shown here is derived from an EMBL/GenBank/DDBJ whole genome shotgun (WGS) entry which is preliminary data.</text>
</comment>
<accession>A0ABR5AXU6</accession>
<keyword evidence="2" id="KW-1185">Reference proteome</keyword>
<gene>
    <name evidence="1" type="ORF">SD77_2019</name>
</gene>
<name>A0ABR5AXU6_BACBA</name>
<protein>
    <submittedName>
        <fullName evidence="1">Uncharacterized protein</fullName>
    </submittedName>
</protein>
<sequence>MRQKGDKYRPVATVLKEKNGVPTKLHISGKVYALVPDDYINGRKNQAGRMKNE</sequence>